<dbReference type="GO" id="GO:0006508">
    <property type="term" value="P:proteolysis"/>
    <property type="evidence" value="ECO:0007669"/>
    <property type="project" value="UniProtKB-KW"/>
</dbReference>
<comment type="caution">
    <text evidence="6">The sequence shown here is derived from an EMBL/GenBank/DDBJ whole genome shotgun (WGS) entry which is preliminary data.</text>
</comment>
<name>A0A9Q1CLU1_HOLLE</name>
<accession>A0A9Q1CLU1</accession>
<gene>
    <name evidence="6" type="ORF">HOLleu_05714</name>
</gene>
<dbReference type="SUPFAM" id="SSF54001">
    <property type="entry name" value="Cysteine proteinases"/>
    <property type="match status" value="1"/>
</dbReference>
<evidence type="ECO:0000313" key="6">
    <source>
        <dbReference type="EMBL" id="KAJ8046884.1"/>
    </source>
</evidence>
<evidence type="ECO:0000256" key="4">
    <source>
        <dbReference type="ARBA" id="ARBA00022807"/>
    </source>
</evidence>
<keyword evidence="4" id="KW-0788">Thiol protease</keyword>
<evidence type="ECO:0000256" key="2">
    <source>
        <dbReference type="ARBA" id="ARBA00022670"/>
    </source>
</evidence>
<organism evidence="6 7">
    <name type="scientific">Holothuria leucospilota</name>
    <name type="common">Black long sea cucumber</name>
    <name type="synonym">Mertensiothuria leucospilota</name>
    <dbReference type="NCBI Taxonomy" id="206669"/>
    <lineage>
        <taxon>Eukaryota</taxon>
        <taxon>Metazoa</taxon>
        <taxon>Echinodermata</taxon>
        <taxon>Eleutherozoa</taxon>
        <taxon>Echinozoa</taxon>
        <taxon>Holothuroidea</taxon>
        <taxon>Aspidochirotacea</taxon>
        <taxon>Aspidochirotida</taxon>
        <taxon>Holothuriidae</taxon>
        <taxon>Holothuria</taxon>
    </lineage>
</organism>
<comment type="similarity">
    <text evidence="1">Belongs to the peptidase C48 family.</text>
</comment>
<evidence type="ECO:0000256" key="3">
    <source>
        <dbReference type="ARBA" id="ARBA00022801"/>
    </source>
</evidence>
<dbReference type="InterPro" id="IPR038765">
    <property type="entry name" value="Papain-like_cys_pep_sf"/>
</dbReference>
<dbReference type="GO" id="GO:0019784">
    <property type="term" value="F:deNEDDylase activity"/>
    <property type="evidence" value="ECO:0007669"/>
    <property type="project" value="InterPro"/>
</dbReference>
<dbReference type="PANTHER" id="PTHR46468">
    <property type="entry name" value="SENTRIN-SPECIFIC PROTEASE 8"/>
    <property type="match status" value="1"/>
</dbReference>
<keyword evidence="7" id="KW-1185">Reference proteome</keyword>
<protein>
    <submittedName>
        <fullName evidence="6">Sentrin-specific protease 8</fullName>
    </submittedName>
</protein>
<dbReference type="InterPro" id="IPR044613">
    <property type="entry name" value="Nep1/2-like"/>
</dbReference>
<dbReference type="GO" id="GO:0008234">
    <property type="term" value="F:cysteine-type peptidase activity"/>
    <property type="evidence" value="ECO:0007669"/>
    <property type="project" value="UniProtKB-KW"/>
</dbReference>
<dbReference type="InterPro" id="IPR003653">
    <property type="entry name" value="Peptidase_C48_C"/>
</dbReference>
<evidence type="ECO:0000259" key="5">
    <source>
        <dbReference type="PROSITE" id="PS50600"/>
    </source>
</evidence>
<evidence type="ECO:0000256" key="1">
    <source>
        <dbReference type="ARBA" id="ARBA00005234"/>
    </source>
</evidence>
<dbReference type="Gene3D" id="3.40.395.10">
    <property type="entry name" value="Adenoviral Proteinase, Chain A"/>
    <property type="match status" value="1"/>
</dbReference>
<dbReference type="OrthoDB" id="5065855at2759"/>
<keyword evidence="3" id="KW-0378">Hydrolase</keyword>
<sequence>MVDQVVVSFHNSLLRESDLSLLDGPRWLNDKLIGFAFEYFEYEQFAGKVDKMAFISPEVTQYIKMSGEDEIGIFVTPLDLPQKDHIFLAVNNNSSYSTVGGSHWSLLVYNKENQSFSHFDSMNRSNSMEAKQLVIQLQPLVTETGIANYVDEVCPQQQNGYDCGLFVVCIAEFLCGKYISGDVSSIMEVVTQKSVSAKRQQLKEVIQELSKKSVER</sequence>
<dbReference type="AlphaFoldDB" id="A0A9Q1CLU1"/>
<dbReference type="GO" id="GO:0000338">
    <property type="term" value="P:protein deneddylation"/>
    <property type="evidence" value="ECO:0007669"/>
    <property type="project" value="TreeGrafter"/>
</dbReference>
<proteinExistence type="inferred from homology"/>
<dbReference type="PANTHER" id="PTHR46468:SF1">
    <property type="entry name" value="SENTRIN-SPECIFIC PROTEASE 8"/>
    <property type="match status" value="1"/>
</dbReference>
<feature type="domain" description="Ubiquitin-like protease family profile" evidence="5">
    <location>
        <begin position="12"/>
        <end position="174"/>
    </location>
</feature>
<keyword evidence="2 6" id="KW-0645">Protease</keyword>
<dbReference type="Proteomes" id="UP001152320">
    <property type="component" value="Chromosome 2"/>
</dbReference>
<dbReference type="Pfam" id="PF02902">
    <property type="entry name" value="Peptidase_C48"/>
    <property type="match status" value="1"/>
</dbReference>
<dbReference type="PROSITE" id="PS50600">
    <property type="entry name" value="ULP_PROTEASE"/>
    <property type="match status" value="1"/>
</dbReference>
<reference evidence="6" key="1">
    <citation type="submission" date="2021-10" db="EMBL/GenBank/DDBJ databases">
        <title>Tropical sea cucumber genome reveals ecological adaptation and Cuvierian tubules defense mechanism.</title>
        <authorList>
            <person name="Chen T."/>
        </authorList>
    </citation>
    <scope>NUCLEOTIDE SEQUENCE</scope>
    <source>
        <strain evidence="6">Nanhai2018</strain>
        <tissue evidence="6">Muscle</tissue>
    </source>
</reference>
<dbReference type="EMBL" id="JAIZAY010000002">
    <property type="protein sequence ID" value="KAJ8046884.1"/>
    <property type="molecule type" value="Genomic_DNA"/>
</dbReference>
<evidence type="ECO:0000313" key="7">
    <source>
        <dbReference type="Proteomes" id="UP001152320"/>
    </source>
</evidence>